<dbReference type="OrthoDB" id="5493674at2"/>
<evidence type="ECO:0000256" key="1">
    <source>
        <dbReference type="SAM" id="Phobius"/>
    </source>
</evidence>
<feature type="transmembrane region" description="Helical" evidence="1">
    <location>
        <begin position="12"/>
        <end position="31"/>
    </location>
</feature>
<keyword evidence="1" id="KW-1133">Transmembrane helix</keyword>
<evidence type="ECO:0000313" key="2">
    <source>
        <dbReference type="EMBL" id="PWW09851.1"/>
    </source>
</evidence>
<dbReference type="AlphaFoldDB" id="A0A317Q1V2"/>
<accession>A0A317Q1V2</accession>
<organism evidence="2 3">
    <name type="scientific">Pseudidiomarina maritima</name>
    <dbReference type="NCBI Taxonomy" id="519453"/>
    <lineage>
        <taxon>Bacteria</taxon>
        <taxon>Pseudomonadati</taxon>
        <taxon>Pseudomonadota</taxon>
        <taxon>Gammaproteobacteria</taxon>
        <taxon>Alteromonadales</taxon>
        <taxon>Idiomarinaceae</taxon>
        <taxon>Pseudidiomarina</taxon>
    </lineage>
</organism>
<sequence>MLASRARQQGHVSVFIIPVLAAILLLLLGAISQSVKLQQRWHVQTAADNMAMSAAVLMAREMNLQALINRARISNQLLAAQLLGFRSWFAMTSKVVNKIATVLRFVPPLTKPMHALIRVIRQVDQAVEQMVKLGLIAQQSLDNVYTLTQVAIRASFGLLIPSTLTKIAQHHGLSEQAWQLLGGSGLTDFHPAWAIYLRPTSSNSDDGRLEQIMRASTDPFTEFRSYLWADIPLIKVPKKGGAELRVDSRGKWHWQALDTVTLEVKGVANYSLGWGAATKGNRITHIGKEDFGHSGGKGAKRRRDVHKKALRTQRKLGNSVGPLRYIDRRDFAPSEWPAVIVRFAGAVAKAGVSFSRPSSLFPREDRIQEQANLFNPLWQAELQSLTPQNKLILSQVNHVDAQSNSQN</sequence>
<dbReference type="Proteomes" id="UP000246964">
    <property type="component" value="Unassembled WGS sequence"/>
</dbReference>
<name>A0A317Q1V2_9GAMM</name>
<reference evidence="2 3" key="1">
    <citation type="submission" date="2018-05" db="EMBL/GenBank/DDBJ databases">
        <title>Freshwater and sediment microbial communities from various areas in North America, analyzing microbe dynamics in response to fracking.</title>
        <authorList>
            <person name="Lamendella R."/>
        </authorList>
    </citation>
    <scope>NUCLEOTIDE SEQUENCE [LARGE SCALE GENOMIC DNA]</scope>
    <source>
        <strain evidence="2 3">125B1</strain>
    </source>
</reference>
<keyword evidence="3" id="KW-1185">Reference proteome</keyword>
<gene>
    <name evidence="2" type="ORF">DET45_11642</name>
</gene>
<protein>
    <submittedName>
        <fullName evidence="2">Uncharacterized protein</fullName>
    </submittedName>
</protein>
<dbReference type="RefSeq" id="WP_110076577.1">
    <property type="nucleotide sequence ID" value="NZ_QGTT01000016.1"/>
</dbReference>
<comment type="caution">
    <text evidence="2">The sequence shown here is derived from an EMBL/GenBank/DDBJ whole genome shotgun (WGS) entry which is preliminary data.</text>
</comment>
<dbReference type="EMBL" id="QGTT01000016">
    <property type="protein sequence ID" value="PWW09851.1"/>
    <property type="molecule type" value="Genomic_DNA"/>
</dbReference>
<evidence type="ECO:0000313" key="3">
    <source>
        <dbReference type="Proteomes" id="UP000246964"/>
    </source>
</evidence>
<keyword evidence="1" id="KW-0472">Membrane</keyword>
<proteinExistence type="predicted"/>
<keyword evidence="1" id="KW-0812">Transmembrane</keyword>